<organism evidence="2 3">
    <name type="scientific">Mycena albidolilacea</name>
    <dbReference type="NCBI Taxonomy" id="1033008"/>
    <lineage>
        <taxon>Eukaryota</taxon>
        <taxon>Fungi</taxon>
        <taxon>Dikarya</taxon>
        <taxon>Basidiomycota</taxon>
        <taxon>Agaricomycotina</taxon>
        <taxon>Agaricomycetes</taxon>
        <taxon>Agaricomycetidae</taxon>
        <taxon>Agaricales</taxon>
        <taxon>Marasmiineae</taxon>
        <taxon>Mycenaceae</taxon>
        <taxon>Mycena</taxon>
    </lineage>
</organism>
<feature type="compositionally biased region" description="Basic and acidic residues" evidence="1">
    <location>
        <begin position="102"/>
        <end position="126"/>
    </location>
</feature>
<comment type="caution">
    <text evidence="2">The sequence shown here is derived from an EMBL/GenBank/DDBJ whole genome shotgun (WGS) entry which is preliminary data.</text>
</comment>
<gene>
    <name evidence="2" type="ORF">DFH08DRAFT_799944</name>
</gene>
<dbReference type="Proteomes" id="UP001218218">
    <property type="component" value="Unassembled WGS sequence"/>
</dbReference>
<evidence type="ECO:0000313" key="2">
    <source>
        <dbReference type="EMBL" id="KAJ7362923.1"/>
    </source>
</evidence>
<feature type="region of interest" description="Disordered" evidence="1">
    <location>
        <begin position="88"/>
        <end position="126"/>
    </location>
</feature>
<dbReference type="AlphaFoldDB" id="A0AAD7F1F6"/>
<evidence type="ECO:0000313" key="3">
    <source>
        <dbReference type="Proteomes" id="UP001218218"/>
    </source>
</evidence>
<dbReference type="EMBL" id="JARIHO010000004">
    <property type="protein sequence ID" value="KAJ7362923.1"/>
    <property type="molecule type" value="Genomic_DNA"/>
</dbReference>
<keyword evidence="3" id="KW-1185">Reference proteome</keyword>
<feature type="region of interest" description="Disordered" evidence="1">
    <location>
        <begin position="27"/>
        <end position="66"/>
    </location>
</feature>
<evidence type="ECO:0000256" key="1">
    <source>
        <dbReference type="SAM" id="MobiDB-lite"/>
    </source>
</evidence>
<sequence>MSEDDWIGHETRWVAVGVNIRKKPTVAGVSASKRTRSGKQATVLGESPTSCSGGGRGDRSRQRAQRGFDFGGDKRTLLCAKAGSGGNACKVRRSTHGAGQKVHGEITSPRDAERASAQRGSVRDGRVNVPGDLGNVDYELSATRSVSLCIEPTKFVGNRRENFRHHREVLQRTTQKPKLSIAIDPTDLKHQDNLTNLDSWEMARGNIEGIDPVKEGCFHMHAGKAPLKFKAGMEN</sequence>
<reference evidence="2" key="1">
    <citation type="submission" date="2023-03" db="EMBL/GenBank/DDBJ databases">
        <title>Massive genome expansion in bonnet fungi (Mycena s.s.) driven by repeated elements and novel gene families across ecological guilds.</title>
        <authorList>
            <consortium name="Lawrence Berkeley National Laboratory"/>
            <person name="Harder C.B."/>
            <person name="Miyauchi S."/>
            <person name="Viragh M."/>
            <person name="Kuo A."/>
            <person name="Thoen E."/>
            <person name="Andreopoulos B."/>
            <person name="Lu D."/>
            <person name="Skrede I."/>
            <person name="Drula E."/>
            <person name="Henrissat B."/>
            <person name="Morin E."/>
            <person name="Kohler A."/>
            <person name="Barry K."/>
            <person name="LaButti K."/>
            <person name="Morin E."/>
            <person name="Salamov A."/>
            <person name="Lipzen A."/>
            <person name="Mereny Z."/>
            <person name="Hegedus B."/>
            <person name="Baldrian P."/>
            <person name="Stursova M."/>
            <person name="Weitz H."/>
            <person name="Taylor A."/>
            <person name="Grigoriev I.V."/>
            <person name="Nagy L.G."/>
            <person name="Martin F."/>
            <person name="Kauserud H."/>
        </authorList>
    </citation>
    <scope>NUCLEOTIDE SEQUENCE</scope>
    <source>
        <strain evidence="2">CBHHK002</strain>
    </source>
</reference>
<proteinExistence type="predicted"/>
<protein>
    <submittedName>
        <fullName evidence="2">Uncharacterized protein</fullName>
    </submittedName>
</protein>
<accession>A0AAD7F1F6</accession>
<name>A0AAD7F1F6_9AGAR</name>